<organism evidence="1 2">
    <name type="scientific">Opisthorchis felineus</name>
    <dbReference type="NCBI Taxonomy" id="147828"/>
    <lineage>
        <taxon>Eukaryota</taxon>
        <taxon>Metazoa</taxon>
        <taxon>Spiralia</taxon>
        <taxon>Lophotrochozoa</taxon>
        <taxon>Platyhelminthes</taxon>
        <taxon>Trematoda</taxon>
        <taxon>Digenea</taxon>
        <taxon>Opisthorchiida</taxon>
        <taxon>Opisthorchiata</taxon>
        <taxon>Opisthorchiidae</taxon>
        <taxon>Opisthorchis</taxon>
    </lineage>
</organism>
<dbReference type="InterPro" id="IPR048278">
    <property type="entry name" value="PFN"/>
</dbReference>
<dbReference type="EMBL" id="SJOL01006374">
    <property type="protein sequence ID" value="TGZ68255.1"/>
    <property type="molecule type" value="Genomic_DNA"/>
</dbReference>
<proteinExistence type="predicted"/>
<accession>A0A4S2LWK3</accession>
<dbReference type="InterPro" id="IPR036140">
    <property type="entry name" value="PFN_sf"/>
</dbReference>
<name>A0A4S2LWK3_OPIFE</name>
<dbReference type="Pfam" id="PF00235">
    <property type="entry name" value="Profilin"/>
    <property type="match status" value="1"/>
</dbReference>
<dbReference type="GO" id="GO:0003779">
    <property type="term" value="F:actin binding"/>
    <property type="evidence" value="ECO:0007669"/>
    <property type="project" value="InterPro"/>
</dbReference>
<reference evidence="1 2" key="1">
    <citation type="journal article" date="2019" name="BMC Genomics">
        <title>New insights from Opisthorchis felineus genome: update on genomics of the epidemiologically important liver flukes.</title>
        <authorList>
            <person name="Ershov N.I."/>
            <person name="Mordvinov V.A."/>
            <person name="Prokhortchouk E.B."/>
            <person name="Pakharukova M.Y."/>
            <person name="Gunbin K.V."/>
            <person name="Ustyantsev K."/>
            <person name="Genaev M.A."/>
            <person name="Blinov A.G."/>
            <person name="Mazur A."/>
            <person name="Boulygina E."/>
            <person name="Tsygankova S."/>
            <person name="Khrameeva E."/>
            <person name="Chekanov N."/>
            <person name="Fan G."/>
            <person name="Xiao A."/>
            <person name="Zhang H."/>
            <person name="Xu X."/>
            <person name="Yang H."/>
            <person name="Solovyev V."/>
            <person name="Lee S.M."/>
            <person name="Liu X."/>
            <person name="Afonnikov D.A."/>
            <person name="Skryabin K.G."/>
        </authorList>
    </citation>
    <scope>NUCLEOTIDE SEQUENCE [LARGE SCALE GENOMIC DNA]</scope>
    <source>
        <strain evidence="1">AK-0245</strain>
        <tissue evidence="1">Whole organism</tissue>
    </source>
</reference>
<gene>
    <name evidence="1" type="ORF">CRM22_004355</name>
</gene>
<keyword evidence="2" id="KW-1185">Reference proteome</keyword>
<dbReference type="Proteomes" id="UP000308267">
    <property type="component" value="Unassembled WGS sequence"/>
</dbReference>
<evidence type="ECO:0000313" key="2">
    <source>
        <dbReference type="Proteomes" id="UP000308267"/>
    </source>
</evidence>
<evidence type="ECO:0000313" key="1">
    <source>
        <dbReference type="EMBL" id="TGZ68255.1"/>
    </source>
</evidence>
<dbReference type="OrthoDB" id="6255272at2759"/>
<dbReference type="AlphaFoldDB" id="A0A4S2LWK3"/>
<dbReference type="Gene3D" id="3.30.450.30">
    <property type="entry name" value="Dynein light chain 2a, cytoplasmic"/>
    <property type="match status" value="1"/>
</dbReference>
<sequence length="166" mass="18542">MSSEFVNGTNLWPCGSRESVPSRTMTTYPYYNPWEAHCRSLLENHHELEALCVCDHENHILGAAYTRSEFENLSAVESYQVKPLVMLLGVAKPGKSSVYFLGDHYLVVHTDKESIAAKSGRKSLFLRTTSSLYVIGLNMETDGQGKHDGGQDAMCAIHDYFEAADF</sequence>
<comment type="caution">
    <text evidence="1">The sequence shown here is derived from an EMBL/GenBank/DDBJ whole genome shotgun (WGS) entry which is preliminary data.</text>
</comment>
<protein>
    <recommendedName>
        <fullName evidence="3">Profilin</fullName>
    </recommendedName>
</protein>
<evidence type="ECO:0008006" key="3">
    <source>
        <dbReference type="Google" id="ProtNLM"/>
    </source>
</evidence>
<dbReference type="SUPFAM" id="SSF55770">
    <property type="entry name" value="Profilin (actin-binding protein)"/>
    <property type="match status" value="1"/>
</dbReference>